<evidence type="ECO:0000259" key="4">
    <source>
        <dbReference type="Pfam" id="PF00725"/>
    </source>
</evidence>
<evidence type="ECO:0000256" key="1">
    <source>
        <dbReference type="ARBA" id="ARBA00023002"/>
    </source>
</evidence>
<gene>
    <name evidence="6" type="ORF">GCM10007392_40330</name>
</gene>
<dbReference type="InterPro" id="IPR006108">
    <property type="entry name" value="3HC_DH_C"/>
</dbReference>
<proteinExistence type="predicted"/>
<evidence type="ECO:0000256" key="2">
    <source>
        <dbReference type="ARBA" id="ARBA00023027"/>
    </source>
</evidence>
<comment type="caution">
    <text evidence="6">The sequence shown here is derived from an EMBL/GenBank/DDBJ whole genome shotgun (WGS) entry which is preliminary data.</text>
</comment>
<dbReference type="RefSeq" id="WP_189612117.1">
    <property type="nucleotide sequence ID" value="NZ_BMXR01000012.1"/>
</dbReference>
<feature type="domain" description="3-hydroxyacyl-CoA dehydrogenase C-terminal" evidence="4">
    <location>
        <begin position="187"/>
        <end position="282"/>
    </location>
</feature>
<protein>
    <submittedName>
        <fullName evidence="6">3-hydroxyacyl-CoA dehydrogenase PaaC</fullName>
    </submittedName>
</protein>
<dbReference type="GO" id="GO:0006631">
    <property type="term" value="P:fatty acid metabolic process"/>
    <property type="evidence" value="ECO:0007669"/>
    <property type="project" value="InterPro"/>
</dbReference>
<keyword evidence="7" id="KW-1185">Reference proteome</keyword>
<dbReference type="AlphaFoldDB" id="A0A918NGE4"/>
<dbReference type="Gene3D" id="1.10.1040.50">
    <property type="match status" value="1"/>
</dbReference>
<reference evidence="6" key="2">
    <citation type="submission" date="2020-09" db="EMBL/GenBank/DDBJ databases">
        <authorList>
            <person name="Sun Q."/>
            <person name="Kim S."/>
        </authorList>
    </citation>
    <scope>NUCLEOTIDE SEQUENCE</scope>
    <source>
        <strain evidence="6">KCTC 22169</strain>
    </source>
</reference>
<accession>A0A918NGE4</accession>
<dbReference type="SUPFAM" id="SSF51735">
    <property type="entry name" value="NAD(P)-binding Rossmann-fold domains"/>
    <property type="match status" value="1"/>
</dbReference>
<keyword evidence="1" id="KW-0560">Oxidoreductase</keyword>
<evidence type="ECO:0000313" key="7">
    <source>
        <dbReference type="Proteomes" id="UP000626148"/>
    </source>
</evidence>
<organism evidence="6 7">
    <name type="scientific">Saccharospirillum salsuginis</name>
    <dbReference type="NCBI Taxonomy" id="418750"/>
    <lineage>
        <taxon>Bacteria</taxon>
        <taxon>Pseudomonadati</taxon>
        <taxon>Pseudomonadota</taxon>
        <taxon>Gammaproteobacteria</taxon>
        <taxon>Oceanospirillales</taxon>
        <taxon>Saccharospirillaceae</taxon>
        <taxon>Saccharospirillum</taxon>
    </lineage>
</organism>
<dbReference type="InterPro" id="IPR008927">
    <property type="entry name" value="6-PGluconate_DH-like_C_sf"/>
</dbReference>
<dbReference type="Pfam" id="PF00725">
    <property type="entry name" value="3HCDH"/>
    <property type="match status" value="2"/>
</dbReference>
<dbReference type="FunFam" id="3.40.50.720:FF:000009">
    <property type="entry name" value="Fatty oxidation complex, alpha subunit"/>
    <property type="match status" value="1"/>
</dbReference>
<dbReference type="Pfam" id="PF02737">
    <property type="entry name" value="3HCDH_N"/>
    <property type="match status" value="1"/>
</dbReference>
<sequence length="466" mass="50532">MNTPHHIAVIGAGIMGQGIAQVMAQAGHRVSVFDVADGAAEAARTAIGEALARRVSKGRLSEADRQATIDRLHPVDRMDDLADADLVVEAIVERLDVKHAVFQELETVCSTDTLLCTNTSSLSVTDIADGLRHPQRLFGLHFFNPAPVMKLVEVVNTRDSDPALQRMLLDWVPTLGKQPVSVADSPGFIVNRCARPFYSESLVMLEQNLATPEVIDDCLTANLGVPLGPFALMDLVGLDINLAATETLWRAFDHHPRFRPAVSVRDRVEAGQLGRKTGQGFYPHPRPKAEHIYTARVDGSAALVDRLQAELPCAVVISDGRSADRIAAETAQPVLLLDQSFIDWTDRPATLAYTASGYLDEGVCEMAEACAAKFGVGLIRVPDKPGLIAQRLVTMLFDEADRVARSGVAEAGDIDTALRNGLNFRLGPFALAEQLTDPVRERIRARLTEQDTSGRYQADPVETPGP</sequence>
<dbReference type="PANTHER" id="PTHR48075:SF5">
    <property type="entry name" value="3-HYDROXYBUTYRYL-COA DEHYDROGENASE"/>
    <property type="match status" value="1"/>
</dbReference>
<name>A0A918NGE4_9GAMM</name>
<dbReference type="GO" id="GO:0070403">
    <property type="term" value="F:NAD+ binding"/>
    <property type="evidence" value="ECO:0007669"/>
    <property type="project" value="InterPro"/>
</dbReference>
<feature type="domain" description="3-hydroxyacyl-CoA dehydrogenase NAD binding" evidence="5">
    <location>
        <begin position="6"/>
        <end position="184"/>
    </location>
</feature>
<evidence type="ECO:0000259" key="5">
    <source>
        <dbReference type="Pfam" id="PF02737"/>
    </source>
</evidence>
<reference evidence="6" key="1">
    <citation type="journal article" date="2014" name="Int. J. Syst. Evol. Microbiol.">
        <title>Complete genome sequence of Corynebacterium casei LMG S-19264T (=DSM 44701T), isolated from a smear-ripened cheese.</title>
        <authorList>
            <consortium name="US DOE Joint Genome Institute (JGI-PGF)"/>
            <person name="Walter F."/>
            <person name="Albersmeier A."/>
            <person name="Kalinowski J."/>
            <person name="Ruckert C."/>
        </authorList>
    </citation>
    <scope>NUCLEOTIDE SEQUENCE</scope>
    <source>
        <strain evidence="6">KCTC 22169</strain>
    </source>
</reference>
<feature type="domain" description="3-hydroxyacyl-CoA dehydrogenase C-terminal" evidence="4">
    <location>
        <begin position="386"/>
        <end position="461"/>
    </location>
</feature>
<dbReference type="SUPFAM" id="SSF48179">
    <property type="entry name" value="6-phosphogluconate dehydrogenase C-terminal domain-like"/>
    <property type="match status" value="2"/>
</dbReference>
<dbReference type="GO" id="GO:0016616">
    <property type="term" value="F:oxidoreductase activity, acting on the CH-OH group of donors, NAD or NADP as acceptor"/>
    <property type="evidence" value="ECO:0007669"/>
    <property type="project" value="InterPro"/>
</dbReference>
<dbReference type="EMBL" id="BMXR01000012">
    <property type="protein sequence ID" value="GGX68654.1"/>
    <property type="molecule type" value="Genomic_DNA"/>
</dbReference>
<keyword evidence="2" id="KW-0520">NAD</keyword>
<dbReference type="Proteomes" id="UP000626148">
    <property type="component" value="Unassembled WGS sequence"/>
</dbReference>
<dbReference type="PANTHER" id="PTHR48075">
    <property type="entry name" value="3-HYDROXYACYL-COA DEHYDROGENASE FAMILY PROTEIN"/>
    <property type="match status" value="1"/>
</dbReference>
<evidence type="ECO:0000256" key="3">
    <source>
        <dbReference type="SAM" id="MobiDB-lite"/>
    </source>
</evidence>
<evidence type="ECO:0000313" key="6">
    <source>
        <dbReference type="EMBL" id="GGX68654.1"/>
    </source>
</evidence>
<dbReference type="InterPro" id="IPR036291">
    <property type="entry name" value="NAD(P)-bd_dom_sf"/>
</dbReference>
<feature type="region of interest" description="Disordered" evidence="3">
    <location>
        <begin position="447"/>
        <end position="466"/>
    </location>
</feature>
<dbReference type="Gene3D" id="3.40.50.720">
    <property type="entry name" value="NAD(P)-binding Rossmann-like Domain"/>
    <property type="match status" value="1"/>
</dbReference>
<dbReference type="InterPro" id="IPR006176">
    <property type="entry name" value="3-OHacyl-CoA_DH_NAD-bd"/>
</dbReference>